<dbReference type="Gene3D" id="3.40.50.1820">
    <property type="entry name" value="alpha/beta hydrolase"/>
    <property type="match status" value="1"/>
</dbReference>
<proteinExistence type="inferred from homology"/>
<accession>A0AAQ3PGF5</accession>
<dbReference type="InterPro" id="IPR029058">
    <property type="entry name" value="AB_hydrolase_fold"/>
</dbReference>
<name>A0AAQ3PGF5_VIGMU</name>
<dbReference type="InterPro" id="IPR001563">
    <property type="entry name" value="Peptidase_S10"/>
</dbReference>
<sequence>MLSDYVAGVHLVRIDGAKDLHVRPMVVVGGEPSTSPTLSKTIFSSSSSSSSSYFYACLVHNQEAIHSPKETLPSRYGYLPINPTSASAIFYAFYEAQNSTFPVSQTPLLIWLQGGPGCSSMLANLYELGPWRVTQSLTLQPNPGSWNRIFGLLFLDNPIGSGFSVASTPEEIPRDQNAVAKHLFAAITNFLQLDPLFKHRPIYITGESYDGNVPALGVNLAGVAIGDGLTDPKTQVLSHAVNAYYVGLINERQKNELEKGQLEAVLVLSRRRFTGEIQTLMRYEPNHIKD</sequence>
<dbReference type="PANTHER" id="PTHR11802">
    <property type="entry name" value="SERINE PROTEASE FAMILY S10 SERINE CARBOXYPEPTIDASE"/>
    <property type="match status" value="1"/>
</dbReference>
<dbReference type="Pfam" id="PF00450">
    <property type="entry name" value="Peptidase_S10"/>
    <property type="match status" value="1"/>
</dbReference>
<evidence type="ECO:0000313" key="2">
    <source>
        <dbReference type="EMBL" id="WVZ25745.1"/>
    </source>
</evidence>
<comment type="similarity">
    <text evidence="1">Belongs to the peptidase S10 family.</text>
</comment>
<dbReference type="Proteomes" id="UP001374535">
    <property type="component" value="Chromosome 1"/>
</dbReference>
<reference evidence="2 3" key="1">
    <citation type="journal article" date="2023" name="Life. Sci Alliance">
        <title>Evolutionary insights into 3D genome organization and epigenetic landscape of Vigna mungo.</title>
        <authorList>
            <person name="Junaid A."/>
            <person name="Singh B."/>
            <person name="Bhatia S."/>
        </authorList>
    </citation>
    <scope>NUCLEOTIDE SEQUENCE [LARGE SCALE GENOMIC DNA]</scope>
    <source>
        <strain evidence="2">Urdbean</strain>
    </source>
</reference>
<organism evidence="2 3">
    <name type="scientific">Vigna mungo</name>
    <name type="common">Black gram</name>
    <name type="synonym">Phaseolus mungo</name>
    <dbReference type="NCBI Taxonomy" id="3915"/>
    <lineage>
        <taxon>Eukaryota</taxon>
        <taxon>Viridiplantae</taxon>
        <taxon>Streptophyta</taxon>
        <taxon>Embryophyta</taxon>
        <taxon>Tracheophyta</taxon>
        <taxon>Spermatophyta</taxon>
        <taxon>Magnoliopsida</taxon>
        <taxon>eudicotyledons</taxon>
        <taxon>Gunneridae</taxon>
        <taxon>Pentapetalae</taxon>
        <taxon>rosids</taxon>
        <taxon>fabids</taxon>
        <taxon>Fabales</taxon>
        <taxon>Fabaceae</taxon>
        <taxon>Papilionoideae</taxon>
        <taxon>50 kb inversion clade</taxon>
        <taxon>NPAAA clade</taxon>
        <taxon>indigoferoid/millettioid clade</taxon>
        <taxon>Phaseoleae</taxon>
        <taxon>Vigna</taxon>
    </lineage>
</organism>
<keyword evidence="3" id="KW-1185">Reference proteome</keyword>
<evidence type="ECO:0000313" key="3">
    <source>
        <dbReference type="Proteomes" id="UP001374535"/>
    </source>
</evidence>
<dbReference type="GO" id="GO:0006508">
    <property type="term" value="P:proteolysis"/>
    <property type="evidence" value="ECO:0007669"/>
    <property type="project" value="InterPro"/>
</dbReference>
<dbReference type="GO" id="GO:0004185">
    <property type="term" value="F:serine-type carboxypeptidase activity"/>
    <property type="evidence" value="ECO:0007669"/>
    <property type="project" value="InterPro"/>
</dbReference>
<protein>
    <recommendedName>
        <fullName evidence="4">Carboxypeptidase</fullName>
    </recommendedName>
</protein>
<dbReference type="EMBL" id="CP144700">
    <property type="protein sequence ID" value="WVZ25745.1"/>
    <property type="molecule type" value="Genomic_DNA"/>
</dbReference>
<evidence type="ECO:0008006" key="4">
    <source>
        <dbReference type="Google" id="ProtNLM"/>
    </source>
</evidence>
<dbReference type="PRINTS" id="PR00724">
    <property type="entry name" value="CRBOXYPTASEC"/>
</dbReference>
<dbReference type="AlphaFoldDB" id="A0AAQ3PGF5"/>
<dbReference type="PANTHER" id="PTHR11802:SF454">
    <property type="entry name" value="SERINE CARBOXYPEPTIDASE-LIKE 50"/>
    <property type="match status" value="1"/>
</dbReference>
<dbReference type="SUPFAM" id="SSF53474">
    <property type="entry name" value="alpha/beta-Hydrolases"/>
    <property type="match status" value="1"/>
</dbReference>
<gene>
    <name evidence="2" type="ORF">V8G54_004289</name>
</gene>
<evidence type="ECO:0000256" key="1">
    <source>
        <dbReference type="ARBA" id="ARBA00009431"/>
    </source>
</evidence>